<evidence type="ECO:0000313" key="5">
    <source>
        <dbReference type="EMBL" id="PSS08435.1"/>
    </source>
</evidence>
<evidence type="ECO:0000256" key="1">
    <source>
        <dbReference type="ARBA" id="ARBA00007626"/>
    </source>
</evidence>
<dbReference type="Gramene" id="PSS08435">
    <property type="protein sequence ID" value="PSS08435"/>
    <property type="gene ID" value="CEY00_Acc18791"/>
</dbReference>
<evidence type="ECO:0000256" key="3">
    <source>
        <dbReference type="PROSITE-ProRule" id="PRU00708"/>
    </source>
</evidence>
<dbReference type="Proteomes" id="UP000241394">
    <property type="component" value="Chromosome LG16"/>
</dbReference>
<sequence>MAATSIARSLIFSHLSPSLSLYHRLFYSSRSHLHISTPLPSFKIIALPLYQRFLTPSVKSFCSNSETVNTPKRNPRLVNFSLSDSDSDSDDQTAKTTAAEVDKSKMPPPYDPFSKKNAISEPEDPKNLQEVFHKIRSEGLFNSAVKMFDGLSKEGLTHEALELFAQIKDKGQMPDVVAHTAVIEAYANAGQAKEALKVYRRMLASGVMPNAYTYTVLIKGLAGSGEGKMVEEARRCVAEMVGKGMRPNVGAYVAVLEGLAREGRGEEGREFVEEMGRMGFVAEEKAVREVVREKRGPVVRSVMDMLFGK</sequence>
<evidence type="ECO:0000256" key="4">
    <source>
        <dbReference type="SAM" id="MobiDB-lite"/>
    </source>
</evidence>
<feature type="region of interest" description="Disordered" evidence="4">
    <location>
        <begin position="64"/>
        <end position="110"/>
    </location>
</feature>
<dbReference type="Pfam" id="PF13041">
    <property type="entry name" value="PPR_2"/>
    <property type="match status" value="1"/>
</dbReference>
<comment type="caution">
    <text evidence="5">The sequence shown here is derived from an EMBL/GenBank/DDBJ whole genome shotgun (WGS) entry which is preliminary data.</text>
</comment>
<dbReference type="STRING" id="1590841.A0A2R6QIH9"/>
<protein>
    <submittedName>
        <fullName evidence="5">Pentatricopeptide repeat-containing protein</fullName>
    </submittedName>
</protein>
<dbReference type="InterPro" id="IPR011990">
    <property type="entry name" value="TPR-like_helical_dom_sf"/>
</dbReference>
<dbReference type="Pfam" id="PF01535">
    <property type="entry name" value="PPR"/>
    <property type="match status" value="2"/>
</dbReference>
<feature type="repeat" description="PPR" evidence="3">
    <location>
        <begin position="248"/>
        <end position="282"/>
    </location>
</feature>
<dbReference type="OMA" id="NHAVKMF"/>
<organism evidence="5 6">
    <name type="scientific">Actinidia chinensis var. chinensis</name>
    <name type="common">Chinese soft-hair kiwi</name>
    <dbReference type="NCBI Taxonomy" id="1590841"/>
    <lineage>
        <taxon>Eukaryota</taxon>
        <taxon>Viridiplantae</taxon>
        <taxon>Streptophyta</taxon>
        <taxon>Embryophyta</taxon>
        <taxon>Tracheophyta</taxon>
        <taxon>Spermatophyta</taxon>
        <taxon>Magnoliopsida</taxon>
        <taxon>eudicotyledons</taxon>
        <taxon>Gunneridae</taxon>
        <taxon>Pentapetalae</taxon>
        <taxon>asterids</taxon>
        <taxon>Ericales</taxon>
        <taxon>Actinidiaceae</taxon>
        <taxon>Actinidia</taxon>
    </lineage>
</organism>
<evidence type="ECO:0000313" key="6">
    <source>
        <dbReference type="Proteomes" id="UP000241394"/>
    </source>
</evidence>
<dbReference type="InterPro" id="IPR002885">
    <property type="entry name" value="PPR_rpt"/>
</dbReference>
<dbReference type="EMBL" id="NKQK01000016">
    <property type="protein sequence ID" value="PSS08435.1"/>
    <property type="molecule type" value="Genomic_DNA"/>
</dbReference>
<dbReference type="NCBIfam" id="TIGR00756">
    <property type="entry name" value="PPR"/>
    <property type="match status" value="4"/>
</dbReference>
<keyword evidence="6" id="KW-1185">Reference proteome</keyword>
<comment type="similarity">
    <text evidence="1">Belongs to the PPR family. P subfamily.</text>
</comment>
<name>A0A2R6QIH9_ACTCC</name>
<keyword evidence="2" id="KW-0677">Repeat</keyword>
<dbReference type="PROSITE" id="PS51375">
    <property type="entry name" value="PPR"/>
    <property type="match status" value="3"/>
</dbReference>
<dbReference type="OrthoDB" id="185373at2759"/>
<dbReference type="PANTHER" id="PTHR47941">
    <property type="entry name" value="PENTATRICOPEPTIDE REPEAT-CONTAINING PROTEIN 3, MITOCHONDRIAL"/>
    <property type="match status" value="1"/>
</dbReference>
<feature type="repeat" description="PPR" evidence="3">
    <location>
        <begin position="210"/>
        <end position="247"/>
    </location>
</feature>
<evidence type="ECO:0000256" key="2">
    <source>
        <dbReference type="ARBA" id="ARBA00022737"/>
    </source>
</evidence>
<proteinExistence type="inferred from homology"/>
<gene>
    <name evidence="5" type="ORF">CEY00_Acc18791</name>
</gene>
<accession>A0A2R6QIH9</accession>
<reference evidence="5 6" key="1">
    <citation type="submission" date="2017-07" db="EMBL/GenBank/DDBJ databases">
        <title>An improved, manually edited Actinidia chinensis var. chinensis (kiwifruit) genome highlights the challenges associated with draft genomes and gene prediction in plants.</title>
        <authorList>
            <person name="Pilkington S."/>
            <person name="Crowhurst R."/>
            <person name="Hilario E."/>
            <person name="Nardozza S."/>
            <person name="Fraser L."/>
            <person name="Peng Y."/>
            <person name="Gunaseelan K."/>
            <person name="Simpson R."/>
            <person name="Tahir J."/>
            <person name="Deroles S."/>
            <person name="Templeton K."/>
            <person name="Luo Z."/>
            <person name="Davy M."/>
            <person name="Cheng C."/>
            <person name="Mcneilage M."/>
            <person name="Scaglione D."/>
            <person name="Liu Y."/>
            <person name="Zhang Q."/>
            <person name="Datson P."/>
            <person name="De Silva N."/>
            <person name="Gardiner S."/>
            <person name="Bassett H."/>
            <person name="Chagne D."/>
            <person name="Mccallum J."/>
            <person name="Dzierzon H."/>
            <person name="Deng C."/>
            <person name="Wang Y.-Y."/>
            <person name="Barron N."/>
            <person name="Manako K."/>
            <person name="Bowen J."/>
            <person name="Foster T."/>
            <person name="Erridge Z."/>
            <person name="Tiffin H."/>
            <person name="Waite C."/>
            <person name="Davies K."/>
            <person name="Grierson E."/>
            <person name="Laing W."/>
            <person name="Kirk R."/>
            <person name="Chen X."/>
            <person name="Wood M."/>
            <person name="Montefiori M."/>
            <person name="Brummell D."/>
            <person name="Schwinn K."/>
            <person name="Catanach A."/>
            <person name="Fullerton C."/>
            <person name="Li D."/>
            <person name="Meiyalaghan S."/>
            <person name="Nieuwenhuizen N."/>
            <person name="Read N."/>
            <person name="Prakash R."/>
            <person name="Hunter D."/>
            <person name="Zhang H."/>
            <person name="Mckenzie M."/>
            <person name="Knabel M."/>
            <person name="Harris A."/>
            <person name="Allan A."/>
            <person name="Chen A."/>
            <person name="Janssen B."/>
            <person name="Plunkett B."/>
            <person name="Dwamena C."/>
            <person name="Voogd C."/>
            <person name="Leif D."/>
            <person name="Lafferty D."/>
            <person name="Souleyre E."/>
            <person name="Varkonyi-Gasic E."/>
            <person name="Gambi F."/>
            <person name="Hanley J."/>
            <person name="Yao J.-L."/>
            <person name="Cheung J."/>
            <person name="David K."/>
            <person name="Warren B."/>
            <person name="Marsh K."/>
            <person name="Snowden K."/>
            <person name="Lin-Wang K."/>
            <person name="Brian L."/>
            <person name="Martinez-Sanchez M."/>
            <person name="Wang M."/>
            <person name="Ileperuma N."/>
            <person name="Macnee N."/>
            <person name="Campin R."/>
            <person name="Mcatee P."/>
            <person name="Drummond R."/>
            <person name="Espley R."/>
            <person name="Ireland H."/>
            <person name="Wu R."/>
            <person name="Atkinson R."/>
            <person name="Karunairetnam S."/>
            <person name="Bulley S."/>
            <person name="Chunkath S."/>
            <person name="Hanley Z."/>
            <person name="Storey R."/>
            <person name="Thrimawithana A."/>
            <person name="Thomson S."/>
            <person name="David C."/>
            <person name="Testolin R."/>
        </authorList>
    </citation>
    <scope>NUCLEOTIDE SEQUENCE [LARGE SCALE GENOMIC DNA]</scope>
    <source>
        <strain evidence="6">cv. Red5</strain>
        <tissue evidence="5">Young leaf</tissue>
    </source>
</reference>
<dbReference type="InParanoid" id="A0A2R6QIH9"/>
<dbReference type="Gene3D" id="1.25.40.10">
    <property type="entry name" value="Tetratricopeptide repeat domain"/>
    <property type="match status" value="2"/>
</dbReference>
<feature type="repeat" description="PPR" evidence="3">
    <location>
        <begin position="175"/>
        <end position="209"/>
    </location>
</feature>
<reference evidence="6" key="2">
    <citation type="journal article" date="2018" name="BMC Genomics">
        <title>A manually annotated Actinidia chinensis var. chinensis (kiwifruit) genome highlights the challenges associated with draft genomes and gene prediction in plants.</title>
        <authorList>
            <person name="Pilkington S.M."/>
            <person name="Crowhurst R."/>
            <person name="Hilario E."/>
            <person name="Nardozza S."/>
            <person name="Fraser L."/>
            <person name="Peng Y."/>
            <person name="Gunaseelan K."/>
            <person name="Simpson R."/>
            <person name="Tahir J."/>
            <person name="Deroles S.C."/>
            <person name="Templeton K."/>
            <person name="Luo Z."/>
            <person name="Davy M."/>
            <person name="Cheng C."/>
            <person name="McNeilage M."/>
            <person name="Scaglione D."/>
            <person name="Liu Y."/>
            <person name="Zhang Q."/>
            <person name="Datson P."/>
            <person name="De Silva N."/>
            <person name="Gardiner S.E."/>
            <person name="Bassett H."/>
            <person name="Chagne D."/>
            <person name="McCallum J."/>
            <person name="Dzierzon H."/>
            <person name="Deng C."/>
            <person name="Wang Y.Y."/>
            <person name="Barron L."/>
            <person name="Manako K."/>
            <person name="Bowen J."/>
            <person name="Foster T.M."/>
            <person name="Erridge Z.A."/>
            <person name="Tiffin H."/>
            <person name="Waite C.N."/>
            <person name="Davies K.M."/>
            <person name="Grierson E.P."/>
            <person name="Laing W.A."/>
            <person name="Kirk R."/>
            <person name="Chen X."/>
            <person name="Wood M."/>
            <person name="Montefiori M."/>
            <person name="Brummell D.A."/>
            <person name="Schwinn K.E."/>
            <person name="Catanach A."/>
            <person name="Fullerton C."/>
            <person name="Li D."/>
            <person name="Meiyalaghan S."/>
            <person name="Nieuwenhuizen N."/>
            <person name="Read N."/>
            <person name="Prakash R."/>
            <person name="Hunter D."/>
            <person name="Zhang H."/>
            <person name="McKenzie M."/>
            <person name="Knabel M."/>
            <person name="Harris A."/>
            <person name="Allan A.C."/>
            <person name="Gleave A."/>
            <person name="Chen A."/>
            <person name="Janssen B.J."/>
            <person name="Plunkett B."/>
            <person name="Ampomah-Dwamena C."/>
            <person name="Voogd C."/>
            <person name="Leif D."/>
            <person name="Lafferty D."/>
            <person name="Souleyre E.J.F."/>
            <person name="Varkonyi-Gasic E."/>
            <person name="Gambi F."/>
            <person name="Hanley J."/>
            <person name="Yao J.L."/>
            <person name="Cheung J."/>
            <person name="David K.M."/>
            <person name="Warren B."/>
            <person name="Marsh K."/>
            <person name="Snowden K.C."/>
            <person name="Lin-Wang K."/>
            <person name="Brian L."/>
            <person name="Martinez-Sanchez M."/>
            <person name="Wang M."/>
            <person name="Ileperuma N."/>
            <person name="Macnee N."/>
            <person name="Campin R."/>
            <person name="McAtee P."/>
            <person name="Drummond R.S.M."/>
            <person name="Espley R.V."/>
            <person name="Ireland H.S."/>
            <person name="Wu R."/>
            <person name="Atkinson R.G."/>
            <person name="Karunairetnam S."/>
            <person name="Bulley S."/>
            <person name="Chunkath S."/>
            <person name="Hanley Z."/>
            <person name="Storey R."/>
            <person name="Thrimawithana A.H."/>
            <person name="Thomson S."/>
            <person name="David C."/>
            <person name="Testolin R."/>
            <person name="Huang H."/>
            <person name="Hellens R.P."/>
            <person name="Schaffer R.J."/>
        </authorList>
    </citation>
    <scope>NUCLEOTIDE SEQUENCE [LARGE SCALE GENOMIC DNA]</scope>
    <source>
        <strain evidence="6">cv. Red5</strain>
    </source>
</reference>
<dbReference type="AlphaFoldDB" id="A0A2R6QIH9"/>
<dbReference type="FunCoup" id="A0A2R6QIH9">
    <property type="interactions" value="412"/>
</dbReference>